<dbReference type="AlphaFoldDB" id="A0A1I6P337"/>
<dbReference type="EMBL" id="FOZP01000001">
    <property type="protein sequence ID" value="SFS34498.1"/>
    <property type="molecule type" value="Genomic_DNA"/>
</dbReference>
<dbReference type="STRING" id="593133.SAMN04488006_0839"/>
<keyword evidence="2" id="KW-1185">Reference proteome</keyword>
<gene>
    <name evidence="1" type="ORF">SAMN04488006_0839</name>
</gene>
<organism evidence="1 2">
    <name type="scientific">Lutibacter maritimus</name>
    <dbReference type="NCBI Taxonomy" id="593133"/>
    <lineage>
        <taxon>Bacteria</taxon>
        <taxon>Pseudomonadati</taxon>
        <taxon>Bacteroidota</taxon>
        <taxon>Flavobacteriia</taxon>
        <taxon>Flavobacteriales</taxon>
        <taxon>Flavobacteriaceae</taxon>
        <taxon>Lutibacter</taxon>
    </lineage>
</organism>
<protein>
    <submittedName>
        <fullName evidence="1">Uncharacterized protein</fullName>
    </submittedName>
</protein>
<proteinExistence type="predicted"/>
<accession>A0A1I6P337</accession>
<evidence type="ECO:0000313" key="1">
    <source>
        <dbReference type="EMBL" id="SFS34498.1"/>
    </source>
</evidence>
<dbReference type="Proteomes" id="UP000199312">
    <property type="component" value="Unassembled WGS sequence"/>
</dbReference>
<name>A0A1I6P337_9FLAO</name>
<reference evidence="2" key="1">
    <citation type="submission" date="2016-10" db="EMBL/GenBank/DDBJ databases">
        <authorList>
            <person name="Varghese N."/>
            <person name="Submissions S."/>
        </authorList>
    </citation>
    <scope>NUCLEOTIDE SEQUENCE [LARGE SCALE GENOMIC DNA]</scope>
    <source>
        <strain evidence="2">DSM 24450</strain>
    </source>
</reference>
<evidence type="ECO:0000313" key="2">
    <source>
        <dbReference type="Proteomes" id="UP000199312"/>
    </source>
</evidence>
<sequence>MFYGRHLSKQKHLKLLIMKTLEQNLPQQNTKKVHLVNFSNTKRLQWDRYRRYGLYAS</sequence>